<comment type="caution">
    <text evidence="2">The sequence shown here is derived from an EMBL/GenBank/DDBJ whole genome shotgun (WGS) entry which is preliminary data.</text>
</comment>
<accession>A0ABR0DXH5</accession>
<protein>
    <submittedName>
        <fullName evidence="2">Uncharacterized protein</fullName>
    </submittedName>
</protein>
<sequence length="261" mass="29587">MPGFNLQGIKLTFDRAKKKRRVSVKPPYSHNPFNRFHMGNANRRMVANVDAIYYYINSHIRHKNDDVNEPFDDRKIAQRTEAVLKMFTLSRNAQSTGVREDGEQEVCGQGNHLHPVPRILGGGSEGVRPAREAGQSFDMDLKDLSNVEHLDVEAFSKKPGTKCRGVFILITSMLFGRRSPEIDLAPRSGAAKRDSSTTKGDLAENSRGDPHDCEMEKPDLLVGLKQLFQGRYSDAVRKGHWRLITMFFWPETAKFWAADLQ</sequence>
<keyword evidence="3" id="KW-1185">Reference proteome</keyword>
<dbReference type="EMBL" id="JAXOVC010000015">
    <property type="protein sequence ID" value="KAK4493854.1"/>
    <property type="molecule type" value="Genomic_DNA"/>
</dbReference>
<feature type="region of interest" description="Disordered" evidence="1">
    <location>
        <begin position="185"/>
        <end position="214"/>
    </location>
</feature>
<feature type="compositionally biased region" description="Basic and acidic residues" evidence="1">
    <location>
        <begin position="191"/>
        <end position="214"/>
    </location>
</feature>
<gene>
    <name evidence="2" type="ORF">PRZ48_015039</name>
</gene>
<organism evidence="2 3">
    <name type="scientific">Zasmidium cellare</name>
    <name type="common">Wine cellar mold</name>
    <name type="synonym">Racodium cellare</name>
    <dbReference type="NCBI Taxonomy" id="395010"/>
    <lineage>
        <taxon>Eukaryota</taxon>
        <taxon>Fungi</taxon>
        <taxon>Dikarya</taxon>
        <taxon>Ascomycota</taxon>
        <taxon>Pezizomycotina</taxon>
        <taxon>Dothideomycetes</taxon>
        <taxon>Dothideomycetidae</taxon>
        <taxon>Mycosphaerellales</taxon>
        <taxon>Mycosphaerellaceae</taxon>
        <taxon>Zasmidium</taxon>
    </lineage>
</organism>
<proteinExistence type="predicted"/>
<evidence type="ECO:0000313" key="3">
    <source>
        <dbReference type="Proteomes" id="UP001305779"/>
    </source>
</evidence>
<evidence type="ECO:0000256" key="1">
    <source>
        <dbReference type="SAM" id="MobiDB-lite"/>
    </source>
</evidence>
<name>A0ABR0DXH5_ZASCE</name>
<dbReference type="Proteomes" id="UP001305779">
    <property type="component" value="Unassembled WGS sequence"/>
</dbReference>
<evidence type="ECO:0000313" key="2">
    <source>
        <dbReference type="EMBL" id="KAK4493854.1"/>
    </source>
</evidence>
<reference evidence="2 3" key="1">
    <citation type="journal article" date="2023" name="G3 (Bethesda)">
        <title>A chromosome-level genome assembly of Zasmidium syzygii isolated from banana leaves.</title>
        <authorList>
            <person name="van Westerhoven A.C."/>
            <person name="Mehrabi R."/>
            <person name="Talebi R."/>
            <person name="Steentjes M.B.F."/>
            <person name="Corcolon B."/>
            <person name="Chong P.A."/>
            <person name="Kema G.H.J."/>
            <person name="Seidl M.F."/>
        </authorList>
    </citation>
    <scope>NUCLEOTIDE SEQUENCE [LARGE SCALE GENOMIC DNA]</scope>
    <source>
        <strain evidence="2 3">P124</strain>
    </source>
</reference>